<dbReference type="AlphaFoldDB" id="A0A1D2QM78"/>
<dbReference type="Pfam" id="PF04717">
    <property type="entry name" value="Phage_base_V"/>
    <property type="match status" value="1"/>
</dbReference>
<feature type="domain" description="Gp5/Type VI secretion system Vgr protein OB-fold" evidence="1">
    <location>
        <begin position="51"/>
        <end position="117"/>
    </location>
</feature>
<sequence>MPEFDHDASDHSAMERDVVALNAQIGGVIQVGRVVASLLTDPTLPTDPINPQDIPRVLVQVGAESTDAHTRNWMPWAAARAMTGADGEWWQPEVDEQVVVLVPSGDLVKGIIIGSLYRNKSAAIVGIKPYIHRRSYEDGTQISYDKKLHKLSIDGKAQAEALSSLRLSAIMDPIGAPKGTSTLALELGNTLAPDVSITADSSSGHGGELKVVSTLKTTLIAGTEQAAKIKVLADASVLGNEKMVISAGTTEVAINKDGNVEINAGQTAVTISQAGNVEIGAANINLTATESLKLQGGANSLTINNSGVEIT</sequence>
<dbReference type="NCBIfam" id="TIGR01644">
    <property type="entry name" value="phage_P2_V"/>
    <property type="match status" value="1"/>
</dbReference>
<dbReference type="InterPro" id="IPR013046">
    <property type="entry name" value="GpV/Gp45"/>
</dbReference>
<dbReference type="InterPro" id="IPR037026">
    <property type="entry name" value="Vgr_OB-fold_dom_sf"/>
</dbReference>
<reference evidence="2 3" key="1">
    <citation type="journal article" date="2016" name="Appl. Environ. Microbiol.">
        <title>Lack of Overt Genome Reduction in the Bryostatin-Producing Bryozoan Symbiont "Candidatus Endobugula sertula".</title>
        <authorList>
            <person name="Miller I.J."/>
            <person name="Vanee N."/>
            <person name="Fong S.S."/>
            <person name="Lim-Fong G.E."/>
            <person name="Kwan J.C."/>
        </authorList>
    </citation>
    <scope>NUCLEOTIDE SEQUENCE [LARGE SCALE GENOMIC DNA]</scope>
    <source>
        <strain evidence="2">AB1-4</strain>
    </source>
</reference>
<evidence type="ECO:0000313" key="3">
    <source>
        <dbReference type="Proteomes" id="UP000242502"/>
    </source>
</evidence>
<dbReference type="EMBL" id="MDLC01000058">
    <property type="protein sequence ID" value="ODS22672.1"/>
    <property type="molecule type" value="Genomic_DNA"/>
</dbReference>
<dbReference type="Gene3D" id="2.40.50.230">
    <property type="entry name" value="Gp5 N-terminal domain"/>
    <property type="match status" value="1"/>
</dbReference>
<accession>A0A1D2QM78</accession>
<evidence type="ECO:0000313" key="2">
    <source>
        <dbReference type="EMBL" id="ODS22672.1"/>
    </source>
</evidence>
<protein>
    <recommendedName>
        <fullName evidence="1">Gp5/Type VI secretion system Vgr protein OB-fold domain-containing protein</fullName>
    </recommendedName>
</protein>
<name>A0A1D2QM78_9GAMM</name>
<evidence type="ECO:0000259" key="1">
    <source>
        <dbReference type="Pfam" id="PF04717"/>
    </source>
</evidence>
<dbReference type="Proteomes" id="UP000242502">
    <property type="component" value="Unassembled WGS sequence"/>
</dbReference>
<dbReference type="STRING" id="62101.AB835_12825"/>
<dbReference type="InterPro" id="IPR006531">
    <property type="entry name" value="Gp5/Vgr_OB"/>
</dbReference>
<gene>
    <name evidence="2" type="ORF">AB835_12825</name>
</gene>
<comment type="caution">
    <text evidence="2">The sequence shown here is derived from an EMBL/GenBank/DDBJ whole genome shotgun (WGS) entry which is preliminary data.</text>
</comment>
<proteinExistence type="predicted"/>
<organism evidence="2 3">
    <name type="scientific">Candidatus Endobugula sertula</name>
    <name type="common">Bugula neritina bacterial symbiont</name>
    <dbReference type="NCBI Taxonomy" id="62101"/>
    <lineage>
        <taxon>Bacteria</taxon>
        <taxon>Pseudomonadati</taxon>
        <taxon>Pseudomonadota</taxon>
        <taxon>Gammaproteobacteria</taxon>
        <taxon>Cellvibrionales</taxon>
        <taxon>Cellvibrionaceae</taxon>
        <taxon>Candidatus Endobugula</taxon>
    </lineage>
</organism>